<proteinExistence type="inferred from homology"/>
<dbReference type="InterPro" id="IPR003265">
    <property type="entry name" value="HhH-GPD_domain"/>
</dbReference>
<reference evidence="8 9" key="1">
    <citation type="submission" date="2018-08" db="EMBL/GenBank/DDBJ databases">
        <title>Paenibacillus sp. M4BSY-1, whole genome shotgun sequence.</title>
        <authorList>
            <person name="Tuo L."/>
        </authorList>
    </citation>
    <scope>NUCLEOTIDE SEQUENCE [LARGE SCALE GENOMIC DNA]</scope>
    <source>
        <strain evidence="8 9">M4BSY-1</strain>
    </source>
</reference>
<dbReference type="Pfam" id="PF07934">
    <property type="entry name" value="OGG_N"/>
    <property type="match status" value="1"/>
</dbReference>
<dbReference type="InterPro" id="IPR012904">
    <property type="entry name" value="OGG_N"/>
</dbReference>
<dbReference type="GO" id="GO:0005737">
    <property type="term" value="C:cytoplasm"/>
    <property type="evidence" value="ECO:0007669"/>
    <property type="project" value="TreeGrafter"/>
</dbReference>
<keyword evidence="5" id="KW-0378">Hydrolase</keyword>
<dbReference type="Gene3D" id="1.10.1670.10">
    <property type="entry name" value="Helix-hairpin-Helix base-excision DNA repair enzymes (C-terminal)"/>
    <property type="match status" value="1"/>
</dbReference>
<dbReference type="InterPro" id="IPR011257">
    <property type="entry name" value="DNA_glycosylase"/>
</dbReference>
<evidence type="ECO:0000256" key="5">
    <source>
        <dbReference type="ARBA" id="ARBA00022801"/>
    </source>
</evidence>
<name>A0A371P6V7_9BACL</name>
<dbReference type="PANTHER" id="PTHR43003:SF12">
    <property type="entry name" value="DNA-3-METHYLADENINE GLYCOSYLASE"/>
    <property type="match status" value="1"/>
</dbReference>
<dbReference type="Gene3D" id="3.30.310.20">
    <property type="entry name" value="DNA-3-methyladenine glycosylase AlkA, N-terminal domain"/>
    <property type="match status" value="1"/>
</dbReference>
<dbReference type="SUPFAM" id="SSF48150">
    <property type="entry name" value="DNA-glycosylase"/>
    <property type="match status" value="1"/>
</dbReference>
<evidence type="ECO:0000313" key="8">
    <source>
        <dbReference type="EMBL" id="REK71662.1"/>
    </source>
</evidence>
<dbReference type="InterPro" id="IPR051912">
    <property type="entry name" value="Alkylbase_DNA_Glycosylase/TA"/>
</dbReference>
<dbReference type="EMBL" id="QUBQ01000005">
    <property type="protein sequence ID" value="REK71662.1"/>
    <property type="molecule type" value="Genomic_DNA"/>
</dbReference>
<dbReference type="GO" id="GO:0006289">
    <property type="term" value="P:nucleotide-excision repair"/>
    <property type="evidence" value="ECO:0007669"/>
    <property type="project" value="InterPro"/>
</dbReference>
<dbReference type="CDD" id="cd00056">
    <property type="entry name" value="ENDO3c"/>
    <property type="match status" value="1"/>
</dbReference>
<dbReference type="GO" id="GO:0006285">
    <property type="term" value="P:base-excision repair, AP site formation"/>
    <property type="evidence" value="ECO:0007669"/>
    <property type="project" value="TreeGrafter"/>
</dbReference>
<sequence length="271" mass="30293">MYRIEEGFVYKAIARGDDTAVMKVGPAAGGLSLELLEMPKNAAACDGLMAAAVAYVREWFDLDRDLSPFYELASGDRLLQEPVRQFNGLRLMGIPDLFEALCWGIIGQQINLAFAYTLKRRLIESYGMPVEAEGVTYWLFPKPELIASLSVSDLEPLRMTVKKCEYLIGAAEAIVSGAMSKERLNAAGSLKEAEKLLTGMRGIGPWTAHYAIMRCLRLPDAFPIDDVGLHNAVKLQLGMDRKPTKPELIAMSEGWRGWEAYVTFYLWRLLY</sequence>
<evidence type="ECO:0000256" key="1">
    <source>
        <dbReference type="ARBA" id="ARBA00000086"/>
    </source>
</evidence>
<evidence type="ECO:0000256" key="3">
    <source>
        <dbReference type="ARBA" id="ARBA00012000"/>
    </source>
</evidence>
<feature type="domain" description="HhH-GPD" evidence="7">
    <location>
        <begin position="106"/>
        <end position="271"/>
    </location>
</feature>
<dbReference type="GO" id="GO:0032993">
    <property type="term" value="C:protein-DNA complex"/>
    <property type="evidence" value="ECO:0007669"/>
    <property type="project" value="TreeGrafter"/>
</dbReference>
<dbReference type="GO" id="GO:0032131">
    <property type="term" value="F:alkylated DNA binding"/>
    <property type="evidence" value="ECO:0007669"/>
    <property type="project" value="TreeGrafter"/>
</dbReference>
<evidence type="ECO:0000313" key="9">
    <source>
        <dbReference type="Proteomes" id="UP000261905"/>
    </source>
</evidence>
<gene>
    <name evidence="8" type="ORF">DX130_20410</name>
</gene>
<comment type="similarity">
    <text evidence="2">Belongs to the alkylbase DNA glycosidase AlkA family.</text>
</comment>
<evidence type="ECO:0000256" key="6">
    <source>
        <dbReference type="ARBA" id="ARBA00023204"/>
    </source>
</evidence>
<organism evidence="8 9">
    <name type="scientific">Paenibacillus paeoniae</name>
    <dbReference type="NCBI Taxonomy" id="2292705"/>
    <lineage>
        <taxon>Bacteria</taxon>
        <taxon>Bacillati</taxon>
        <taxon>Bacillota</taxon>
        <taxon>Bacilli</taxon>
        <taxon>Bacillales</taxon>
        <taxon>Paenibacillaceae</taxon>
        <taxon>Paenibacillus</taxon>
    </lineage>
</organism>
<dbReference type="PANTHER" id="PTHR43003">
    <property type="entry name" value="DNA-3-METHYLADENINE GLYCOSYLASE"/>
    <property type="match status" value="1"/>
</dbReference>
<dbReference type="EC" id="3.2.2.21" evidence="3"/>
<dbReference type="OrthoDB" id="9785929at2"/>
<evidence type="ECO:0000256" key="2">
    <source>
        <dbReference type="ARBA" id="ARBA00010817"/>
    </source>
</evidence>
<dbReference type="InterPro" id="IPR023170">
    <property type="entry name" value="HhH_base_excis_C"/>
</dbReference>
<protein>
    <recommendedName>
        <fullName evidence="3">DNA-3-methyladenine glycosylase II</fullName>
        <ecNumber evidence="3">3.2.2.21</ecNumber>
    </recommendedName>
</protein>
<dbReference type="FunFam" id="1.10.340.30:FF:000004">
    <property type="entry name" value="DNA-3-methyladenine glycosylase II"/>
    <property type="match status" value="1"/>
</dbReference>
<dbReference type="SMART" id="SM00478">
    <property type="entry name" value="ENDO3c"/>
    <property type="match status" value="1"/>
</dbReference>
<keyword evidence="9" id="KW-1185">Reference proteome</keyword>
<keyword evidence="6" id="KW-0234">DNA repair</keyword>
<dbReference type="Pfam" id="PF00730">
    <property type="entry name" value="HhH-GPD"/>
    <property type="match status" value="1"/>
</dbReference>
<dbReference type="Gene3D" id="1.10.340.30">
    <property type="entry name" value="Hypothetical protein, domain 2"/>
    <property type="match status" value="1"/>
</dbReference>
<comment type="catalytic activity">
    <reaction evidence="1">
        <text>Hydrolysis of alkylated DNA, releasing 3-methyladenine, 3-methylguanine, 7-methylguanine and 7-methyladenine.</text>
        <dbReference type="EC" id="3.2.2.21"/>
    </reaction>
</comment>
<accession>A0A371P6V7</accession>
<dbReference type="InterPro" id="IPR037046">
    <property type="entry name" value="AlkA_N_sf"/>
</dbReference>
<comment type="caution">
    <text evidence="8">The sequence shown here is derived from an EMBL/GenBank/DDBJ whole genome shotgun (WGS) entry which is preliminary data.</text>
</comment>
<dbReference type="GO" id="GO:0006307">
    <property type="term" value="P:DNA alkylation repair"/>
    <property type="evidence" value="ECO:0007669"/>
    <property type="project" value="TreeGrafter"/>
</dbReference>
<keyword evidence="4" id="KW-0227">DNA damage</keyword>
<dbReference type="Proteomes" id="UP000261905">
    <property type="component" value="Unassembled WGS sequence"/>
</dbReference>
<dbReference type="GO" id="GO:0043916">
    <property type="term" value="F:DNA-7-methylguanine glycosylase activity"/>
    <property type="evidence" value="ECO:0007669"/>
    <property type="project" value="TreeGrafter"/>
</dbReference>
<evidence type="ECO:0000259" key="7">
    <source>
        <dbReference type="SMART" id="SM00478"/>
    </source>
</evidence>
<dbReference type="AlphaFoldDB" id="A0A371P6V7"/>
<dbReference type="GO" id="GO:0008534">
    <property type="term" value="F:oxidized purine nucleobase lesion DNA N-glycosylase activity"/>
    <property type="evidence" value="ECO:0007669"/>
    <property type="project" value="InterPro"/>
</dbReference>
<dbReference type="GO" id="GO:0008725">
    <property type="term" value="F:DNA-3-methyladenine glycosylase activity"/>
    <property type="evidence" value="ECO:0007669"/>
    <property type="project" value="TreeGrafter"/>
</dbReference>
<evidence type="ECO:0000256" key="4">
    <source>
        <dbReference type="ARBA" id="ARBA00022763"/>
    </source>
</evidence>